<dbReference type="Gene3D" id="3.40.30.10">
    <property type="entry name" value="Glutaredoxin"/>
    <property type="match status" value="1"/>
</dbReference>
<proteinExistence type="inferred from homology"/>
<evidence type="ECO:0000313" key="6">
    <source>
        <dbReference type="EMBL" id="MEQ2466472.1"/>
    </source>
</evidence>
<dbReference type="CDD" id="cd00340">
    <property type="entry name" value="GSH_Peroxidase"/>
    <property type="match status" value="1"/>
</dbReference>
<evidence type="ECO:0000313" key="7">
    <source>
        <dbReference type="Proteomes" id="UP001465426"/>
    </source>
</evidence>
<comment type="caution">
    <text evidence="6">The sequence shown here is derived from an EMBL/GenBank/DDBJ whole genome shotgun (WGS) entry which is preliminary data.</text>
</comment>
<dbReference type="PANTHER" id="PTHR11592">
    <property type="entry name" value="GLUTATHIONE PEROXIDASE"/>
    <property type="match status" value="1"/>
</dbReference>
<dbReference type="PROSITE" id="PS00763">
    <property type="entry name" value="GLUTATHIONE_PEROXID_2"/>
    <property type="match status" value="1"/>
</dbReference>
<dbReference type="InterPro" id="IPR029760">
    <property type="entry name" value="GPX_CS"/>
</dbReference>
<dbReference type="RefSeq" id="WP_235251633.1">
    <property type="nucleotide sequence ID" value="NZ_JBBMFN010000028.1"/>
</dbReference>
<dbReference type="InterPro" id="IPR013766">
    <property type="entry name" value="Thioredoxin_domain"/>
</dbReference>
<dbReference type="EMBL" id="JBBMFN010000028">
    <property type="protein sequence ID" value="MEQ2466472.1"/>
    <property type="molecule type" value="Genomic_DNA"/>
</dbReference>
<dbReference type="InterPro" id="IPR036249">
    <property type="entry name" value="Thioredoxin-like_sf"/>
</dbReference>
<dbReference type="Proteomes" id="UP001465426">
    <property type="component" value="Unassembled WGS sequence"/>
</dbReference>
<evidence type="ECO:0000259" key="5">
    <source>
        <dbReference type="PROSITE" id="PS51352"/>
    </source>
</evidence>
<reference evidence="6 7" key="1">
    <citation type="submission" date="2024-03" db="EMBL/GenBank/DDBJ databases">
        <title>Human intestinal bacterial collection.</title>
        <authorList>
            <person name="Pauvert C."/>
            <person name="Hitch T.C.A."/>
            <person name="Clavel T."/>
        </authorList>
    </citation>
    <scope>NUCLEOTIDE SEQUENCE [LARGE SCALE GENOMIC DNA]</scope>
    <source>
        <strain evidence="6 7">CLA-SR-H024</strain>
    </source>
</reference>
<dbReference type="PROSITE" id="PS51352">
    <property type="entry name" value="THIOREDOXIN_2"/>
    <property type="match status" value="1"/>
</dbReference>
<evidence type="ECO:0000256" key="4">
    <source>
        <dbReference type="RuleBase" id="RU000499"/>
    </source>
</evidence>
<keyword evidence="2 4" id="KW-0575">Peroxidase</keyword>
<dbReference type="PROSITE" id="PS51355">
    <property type="entry name" value="GLUTATHIONE_PEROXID_3"/>
    <property type="match status" value="1"/>
</dbReference>
<dbReference type="InterPro" id="IPR000889">
    <property type="entry name" value="Glutathione_peroxidase"/>
</dbReference>
<evidence type="ECO:0000256" key="3">
    <source>
        <dbReference type="ARBA" id="ARBA00023002"/>
    </source>
</evidence>
<protein>
    <recommendedName>
        <fullName evidence="4">Glutathione peroxidase</fullName>
    </recommendedName>
</protein>
<dbReference type="SUPFAM" id="SSF52833">
    <property type="entry name" value="Thioredoxin-like"/>
    <property type="match status" value="1"/>
</dbReference>
<keyword evidence="3 4" id="KW-0560">Oxidoreductase</keyword>
<dbReference type="Pfam" id="PF00255">
    <property type="entry name" value="GSHPx"/>
    <property type="match status" value="1"/>
</dbReference>
<evidence type="ECO:0000256" key="1">
    <source>
        <dbReference type="ARBA" id="ARBA00006926"/>
    </source>
</evidence>
<organism evidence="6 7">
    <name type="scientific">Niallia hominis</name>
    <dbReference type="NCBI Taxonomy" id="3133173"/>
    <lineage>
        <taxon>Bacteria</taxon>
        <taxon>Bacillati</taxon>
        <taxon>Bacillota</taxon>
        <taxon>Bacilli</taxon>
        <taxon>Bacillales</taxon>
        <taxon>Bacillaceae</taxon>
        <taxon>Niallia</taxon>
    </lineage>
</organism>
<keyword evidence="7" id="KW-1185">Reference proteome</keyword>
<comment type="similarity">
    <text evidence="1 4">Belongs to the glutathione peroxidase family.</text>
</comment>
<gene>
    <name evidence="6" type="ORF">WMO63_12420</name>
</gene>
<dbReference type="PANTHER" id="PTHR11592:SF78">
    <property type="entry name" value="GLUTATHIONE PEROXIDASE"/>
    <property type="match status" value="1"/>
</dbReference>
<sequence>MNIYDFEVKTMNGDLQSLSNYKEKVLLIVNTASKCGFTPQFKELQELYQTYKDKGFSVLGFPSNQFLNQDPGTNEEIMSFCEINYGVTFPMFAKIDVNGKTADPLYQYLTKESPGTLGVKAIKWNFTKFLIDQDGKVIGRYAPNTKPSELKEDIEKLLNH</sequence>
<feature type="domain" description="Thioredoxin" evidence="5">
    <location>
        <begin position="1"/>
        <end position="159"/>
    </location>
</feature>
<dbReference type="PIRSF" id="PIRSF000303">
    <property type="entry name" value="Glutathion_perox"/>
    <property type="match status" value="1"/>
</dbReference>
<accession>A0ABV1F2A5</accession>
<dbReference type="GO" id="GO:0004601">
    <property type="term" value="F:peroxidase activity"/>
    <property type="evidence" value="ECO:0007669"/>
    <property type="project" value="UniProtKB-KW"/>
</dbReference>
<evidence type="ECO:0000256" key="2">
    <source>
        <dbReference type="ARBA" id="ARBA00022559"/>
    </source>
</evidence>
<dbReference type="PRINTS" id="PR01011">
    <property type="entry name" value="GLUTPROXDASE"/>
</dbReference>
<name>A0ABV1F2A5_9BACI</name>